<dbReference type="EMBL" id="CP049207">
    <property type="protein sequence ID" value="QTG03059.1"/>
    <property type="molecule type" value="Genomic_DNA"/>
</dbReference>
<dbReference type="SUPFAM" id="SSF160631">
    <property type="entry name" value="SMI1/KNR4-like"/>
    <property type="match status" value="1"/>
</dbReference>
<evidence type="ECO:0000313" key="2">
    <source>
        <dbReference type="EMBL" id="NTF39426.1"/>
    </source>
</evidence>
<organism evidence="3 4">
    <name type="scientific">Agrobacterium rubi</name>
    <dbReference type="NCBI Taxonomy" id="28099"/>
    <lineage>
        <taxon>Bacteria</taxon>
        <taxon>Pseudomonadati</taxon>
        <taxon>Pseudomonadota</taxon>
        <taxon>Alphaproteobacteria</taxon>
        <taxon>Hyphomicrobiales</taxon>
        <taxon>Rhizobiaceae</taxon>
        <taxon>Rhizobium/Agrobacterium group</taxon>
        <taxon>Agrobacterium</taxon>
    </lineage>
</organism>
<dbReference type="InterPro" id="IPR037883">
    <property type="entry name" value="Knr4/Smi1-like_sf"/>
</dbReference>
<dbReference type="KEGG" id="arui:G6M88_22140"/>
<reference evidence="3" key="2">
    <citation type="submission" date="2020-02" db="EMBL/GenBank/DDBJ databases">
        <title>Unexpected conservation and global transmission of agrobacterial virulence plasmids.</title>
        <authorList>
            <person name="Weisberg A.J."/>
            <person name="Davis E.W. II"/>
            <person name="Tabima J.R."/>
            <person name="Belcher M.S."/>
            <person name="Miller M."/>
            <person name="Kuo C.-H."/>
            <person name="Loper J.E."/>
            <person name="Grunwald N.J."/>
            <person name="Putnam M.L."/>
            <person name="Chang J.H."/>
        </authorList>
    </citation>
    <scope>NUCLEOTIDE SEQUENCE</scope>
    <source>
        <strain evidence="3">W2/73</strain>
    </source>
</reference>
<sequence length="176" mass="20004">MAVTLDQAVEKMKASGDWEYEQDSLWSDQDITDYETETGLLIPDQLAEVLKRYGWNGFGRPDKNALFVAHFDDGTRSVHESQSLVSSKKTIYQNYRMYIANPNWEDQFTLPMVFFGTADGGNSLTVMDGRDRSNNKVYIWEQASDPFGTGNNARGLGIVAPTLFEFFYNLQKADEI</sequence>
<protein>
    <submittedName>
        <fullName evidence="3">SMI1/KNR4 family protein</fullName>
    </submittedName>
</protein>
<dbReference type="Proteomes" id="UP000822331">
    <property type="component" value="Unassembled WGS sequence"/>
</dbReference>
<feature type="domain" description="Knr4/Smi1-like" evidence="1">
    <location>
        <begin position="27"/>
        <end position="167"/>
    </location>
</feature>
<gene>
    <name evidence="2" type="ORF">G6L72_22240</name>
    <name evidence="3" type="ORF">G6M88_22140</name>
</gene>
<keyword evidence="5" id="KW-1185">Reference proteome</keyword>
<dbReference type="AlphaFoldDB" id="A0AAE7R870"/>
<accession>A0AAE7R870</accession>
<dbReference type="Gene3D" id="3.40.1580.10">
    <property type="entry name" value="SMI1/KNR4-like"/>
    <property type="match status" value="1"/>
</dbReference>
<proteinExistence type="predicted"/>
<evidence type="ECO:0000313" key="3">
    <source>
        <dbReference type="EMBL" id="QTG03059.1"/>
    </source>
</evidence>
<name>A0AAE7R870_9HYPH</name>
<evidence type="ECO:0000259" key="1">
    <source>
        <dbReference type="Pfam" id="PF09346"/>
    </source>
</evidence>
<reference evidence="2 5" key="1">
    <citation type="journal article" date="2020" name="Science">
        <title>Unexpected conservation and global transmission of agrobacterial virulence plasmids.</title>
        <authorList>
            <person name="Weisberg A.J."/>
            <person name="Davis E.W. 2nd"/>
            <person name="Tabima J."/>
            <person name="Belcher M.S."/>
            <person name="Miller M."/>
            <person name="Kuo C.H."/>
            <person name="Loper J.E."/>
            <person name="Grunwald N.J."/>
            <person name="Putnam M.L."/>
            <person name="Chang J.H."/>
        </authorList>
    </citation>
    <scope>NUCLEOTIDE SEQUENCE [LARGE SCALE GENOMIC DNA]</scope>
    <source>
        <strain evidence="2 5">A19/93</strain>
    </source>
</reference>
<evidence type="ECO:0000313" key="4">
    <source>
        <dbReference type="Proteomes" id="UP000663912"/>
    </source>
</evidence>
<dbReference type="InterPro" id="IPR018958">
    <property type="entry name" value="Knr4/Smi1-like_dom"/>
</dbReference>
<dbReference type="Pfam" id="PF09346">
    <property type="entry name" value="SMI1_KNR4"/>
    <property type="match status" value="1"/>
</dbReference>
<dbReference type="RefSeq" id="WP_065699184.1">
    <property type="nucleotide sequence ID" value="NZ_CP049207.1"/>
</dbReference>
<dbReference type="EMBL" id="JAAMCP010000012">
    <property type="protein sequence ID" value="NTF39426.1"/>
    <property type="molecule type" value="Genomic_DNA"/>
</dbReference>
<dbReference type="Proteomes" id="UP000663912">
    <property type="component" value="Chromosome 2"/>
</dbReference>
<evidence type="ECO:0000313" key="5">
    <source>
        <dbReference type="Proteomes" id="UP000822331"/>
    </source>
</evidence>